<proteinExistence type="predicted"/>
<dbReference type="InterPro" id="IPR036844">
    <property type="entry name" value="Hint_dom_sf"/>
</dbReference>
<accession>A0A6C0EBM3</accession>
<keyword evidence="5" id="KW-0068">Autocatalytic cleavage</keyword>
<dbReference type="EC" id="2.7.7.6" evidence="1"/>
<name>A0A6C0EBM3_9ZZZZ</name>
<dbReference type="InterPro" id="IPR007120">
    <property type="entry name" value="DNA-dir_RNAP_su2_dom"/>
</dbReference>
<dbReference type="GO" id="GO:0003677">
    <property type="term" value="F:DNA binding"/>
    <property type="evidence" value="ECO:0007669"/>
    <property type="project" value="InterPro"/>
</dbReference>
<keyword evidence="2" id="KW-0240">DNA-directed RNA polymerase</keyword>
<dbReference type="Gene3D" id="2.40.270.10">
    <property type="entry name" value="DNA-directed RNA polymerase, subunit 2, domain 6"/>
    <property type="match status" value="1"/>
</dbReference>
<dbReference type="GO" id="GO:0032549">
    <property type="term" value="F:ribonucleoside binding"/>
    <property type="evidence" value="ECO:0007669"/>
    <property type="project" value="InterPro"/>
</dbReference>
<evidence type="ECO:0000256" key="7">
    <source>
        <dbReference type="ARBA" id="ARBA00023163"/>
    </source>
</evidence>
<dbReference type="SUPFAM" id="SSF51294">
    <property type="entry name" value="Hedgehog/intein (Hint) domain"/>
    <property type="match status" value="1"/>
</dbReference>
<organism evidence="10">
    <name type="scientific">viral metagenome</name>
    <dbReference type="NCBI Taxonomy" id="1070528"/>
    <lineage>
        <taxon>unclassified sequences</taxon>
        <taxon>metagenomes</taxon>
        <taxon>organismal metagenomes</taxon>
    </lineage>
</organism>
<feature type="region of interest" description="Disordered" evidence="8">
    <location>
        <begin position="698"/>
        <end position="720"/>
    </location>
</feature>
<dbReference type="Gene3D" id="2.170.16.10">
    <property type="entry name" value="Hedgehog/Intein (Hint) domain"/>
    <property type="match status" value="1"/>
</dbReference>
<keyword evidence="6" id="KW-0651">Protein splicing</keyword>
<dbReference type="Gene3D" id="3.10.28.10">
    <property type="entry name" value="Homing endonucleases"/>
    <property type="match status" value="1"/>
</dbReference>
<keyword evidence="4" id="KW-0548">Nucleotidyltransferase</keyword>
<dbReference type="Gene3D" id="2.40.50.150">
    <property type="match status" value="1"/>
</dbReference>
<dbReference type="InterPro" id="IPR004042">
    <property type="entry name" value="Intein_endonuc_central"/>
</dbReference>
<dbReference type="GO" id="GO:0003899">
    <property type="term" value="F:DNA-directed RNA polymerase activity"/>
    <property type="evidence" value="ECO:0007669"/>
    <property type="project" value="UniProtKB-EC"/>
</dbReference>
<dbReference type="SUPFAM" id="SSF55608">
    <property type="entry name" value="Homing endonucleases"/>
    <property type="match status" value="1"/>
</dbReference>
<evidence type="ECO:0000256" key="8">
    <source>
        <dbReference type="SAM" id="MobiDB-lite"/>
    </source>
</evidence>
<dbReference type="EMBL" id="MN739792">
    <property type="protein sequence ID" value="QHT26484.1"/>
    <property type="molecule type" value="Genomic_DNA"/>
</dbReference>
<evidence type="ECO:0000256" key="1">
    <source>
        <dbReference type="ARBA" id="ARBA00012418"/>
    </source>
</evidence>
<dbReference type="CDD" id="cd00081">
    <property type="entry name" value="Hint"/>
    <property type="match status" value="1"/>
</dbReference>
<dbReference type="PROSITE" id="PS50817">
    <property type="entry name" value="INTEIN_N_TER"/>
    <property type="match status" value="1"/>
</dbReference>
<keyword evidence="7" id="KW-0804">Transcription</keyword>
<dbReference type="InterPro" id="IPR014724">
    <property type="entry name" value="RNA_pol_RPB2_OB-fold"/>
</dbReference>
<evidence type="ECO:0000256" key="4">
    <source>
        <dbReference type="ARBA" id="ARBA00022695"/>
    </source>
</evidence>
<dbReference type="InterPro" id="IPR015712">
    <property type="entry name" value="DNA-dir_RNA_pol_su2"/>
</dbReference>
<dbReference type="Pfam" id="PF00562">
    <property type="entry name" value="RNA_pol_Rpb2_6"/>
    <property type="match status" value="2"/>
</dbReference>
<protein>
    <recommendedName>
        <fullName evidence="1">DNA-directed RNA polymerase</fullName>
        <ecNumber evidence="1">2.7.7.6</ecNumber>
    </recommendedName>
</protein>
<dbReference type="GO" id="GO:0006351">
    <property type="term" value="P:DNA-templated transcription"/>
    <property type="evidence" value="ECO:0007669"/>
    <property type="project" value="InterPro"/>
</dbReference>
<dbReference type="InterPro" id="IPR037033">
    <property type="entry name" value="DNA-dir_RNAP_su2_hyb_sf"/>
</dbReference>
<dbReference type="InterPro" id="IPR006141">
    <property type="entry name" value="Intein_N"/>
</dbReference>
<dbReference type="GO" id="GO:0016539">
    <property type="term" value="P:intein-mediated protein splicing"/>
    <property type="evidence" value="ECO:0007669"/>
    <property type="project" value="InterPro"/>
</dbReference>
<evidence type="ECO:0000256" key="5">
    <source>
        <dbReference type="ARBA" id="ARBA00022813"/>
    </source>
</evidence>
<evidence type="ECO:0000256" key="3">
    <source>
        <dbReference type="ARBA" id="ARBA00022679"/>
    </source>
</evidence>
<dbReference type="PANTHER" id="PTHR20856">
    <property type="entry name" value="DNA-DIRECTED RNA POLYMERASE I SUBUNIT 2"/>
    <property type="match status" value="1"/>
</dbReference>
<reference evidence="10" key="1">
    <citation type="journal article" date="2020" name="Nature">
        <title>Giant virus diversity and host interactions through global metagenomics.</title>
        <authorList>
            <person name="Schulz F."/>
            <person name="Roux S."/>
            <person name="Paez-Espino D."/>
            <person name="Jungbluth S."/>
            <person name="Walsh D.A."/>
            <person name="Denef V.J."/>
            <person name="McMahon K.D."/>
            <person name="Konstantinidis K.T."/>
            <person name="Eloe-Fadrosh E.A."/>
            <person name="Kyrpides N.C."/>
            <person name="Woyke T."/>
        </authorList>
    </citation>
    <scope>NUCLEOTIDE SEQUENCE</scope>
    <source>
        <strain evidence="10">GVMAG-M-3300023179-27</strain>
    </source>
</reference>
<dbReference type="AlphaFoldDB" id="A0A6C0EBM3"/>
<evidence type="ECO:0000313" key="10">
    <source>
        <dbReference type="EMBL" id="QHT26484.1"/>
    </source>
</evidence>
<dbReference type="SUPFAM" id="SSF64484">
    <property type="entry name" value="beta and beta-prime subunits of DNA dependent RNA-polymerase"/>
    <property type="match status" value="2"/>
</dbReference>
<evidence type="ECO:0000259" key="9">
    <source>
        <dbReference type="PROSITE" id="PS50819"/>
    </source>
</evidence>
<dbReference type="GO" id="GO:0000428">
    <property type="term" value="C:DNA-directed RNA polymerase complex"/>
    <property type="evidence" value="ECO:0007669"/>
    <property type="project" value="UniProtKB-KW"/>
</dbReference>
<evidence type="ECO:0000256" key="6">
    <source>
        <dbReference type="ARBA" id="ARBA00023000"/>
    </source>
</evidence>
<dbReference type="GO" id="GO:0004519">
    <property type="term" value="F:endonuclease activity"/>
    <property type="evidence" value="ECO:0007669"/>
    <property type="project" value="InterPro"/>
</dbReference>
<keyword evidence="3" id="KW-0808">Transferase</keyword>
<dbReference type="PROSITE" id="PS50819">
    <property type="entry name" value="INTEIN_ENDONUCLEASE"/>
    <property type="match status" value="1"/>
</dbReference>
<feature type="domain" description="DOD-type homing endonuclease" evidence="9">
    <location>
        <begin position="328"/>
        <end position="461"/>
    </location>
</feature>
<dbReference type="InterPro" id="IPR027434">
    <property type="entry name" value="Homing_endonucl"/>
</dbReference>
<sequence>MCRKLMAYDFIRKWINEAGINDNQEDSLILNKTSIDRGMFRSMSLKKVVSSIQKNQSTAENELFMKPDPTKIEGKRYGSYEKLNDKGFAPPETEVVNGDIIIGKVTPLQNSSGSKQYSDSSEIYKAYVSATVDKVYPDIKNQDGHETIKILLRSERVPRIGDKFCCYTPEHDVLTNKGWVKFEDLTKRHKVACLKGEKIYYKKPKEVMSYDYDGDIYVLESNQVSLRVTMNHRMYVGDRNGKKFCIKEASEVLGKRLKFKKNADEGIGEITEDDEGYLKIDEKKGRHKFVIPALDIKKDKNNDRVIKNNTAKGYYNDLEVNLDSWLTFFGIWFAEGSMRSERQVQISAHKARVKEALTKVEKELNLDFAKYEDKKTDTENNTWVTTEKRIVAYITQFNVGAINKKLPDWVWSLGRDECRVLLHALCLGDGDFMKGTTTVRYYTSSIKLKDQLQRLCLHAGYSGNVVMRYEKGRTAVIKSGINKDRKITTNADSYVVTIVTKQNQPLINKNLTSTDKSKQHDKKAKYKGKVYCCDMGDTDDEGEELEDDQKGIIYVRHNIGKDSKSSVPLWSGNSRNAQKGTNGIFLQGVDMPFTKEGLRPDIIMNPNGIPSRMTLGQLIEPLVGKMGANDGYNVDGTPFEDYDLSKIEQRLQELGYDPKGYEEMYNGMTGEKIKAKIFFGPTYYQRLKHMVEDKIHGRSRGIRTSLTHQPSEGGPSAHYR</sequence>
<evidence type="ECO:0000256" key="2">
    <source>
        <dbReference type="ARBA" id="ARBA00022478"/>
    </source>
</evidence>